<gene>
    <name evidence="2" type="primary">orf285</name>
</gene>
<evidence type="ECO:0000256" key="1">
    <source>
        <dbReference type="SAM" id="Phobius"/>
    </source>
</evidence>
<dbReference type="RefSeq" id="YP_009493224.1">
    <property type="nucleotide sequence ID" value="NC_037938.1"/>
</dbReference>
<accession>A0A2S1WBT3</accession>
<dbReference type="EMBL" id="MH252535">
    <property type="protein sequence ID" value="AWJ64019.1"/>
    <property type="molecule type" value="Genomic_DNA"/>
</dbReference>
<organism evidence="2">
    <name type="scientific">Ganoderma calidophilum</name>
    <dbReference type="NCBI Taxonomy" id="2026244"/>
    <lineage>
        <taxon>Eukaryota</taxon>
        <taxon>Fungi</taxon>
        <taxon>Dikarya</taxon>
        <taxon>Basidiomycota</taxon>
        <taxon>Agaricomycotina</taxon>
        <taxon>Agaricomycetes</taxon>
        <taxon>Polyporales</taxon>
        <taxon>Polyporaceae</taxon>
        <taxon>Ganoderma</taxon>
    </lineage>
</organism>
<proteinExistence type="predicted"/>
<feature type="transmembrane region" description="Helical" evidence="1">
    <location>
        <begin position="263"/>
        <end position="284"/>
    </location>
</feature>
<feature type="transmembrane region" description="Helical" evidence="1">
    <location>
        <begin position="214"/>
        <end position="236"/>
    </location>
</feature>
<protein>
    <submittedName>
        <fullName evidence="2">Centromere protein F</fullName>
    </submittedName>
</protein>
<dbReference type="GeneID" id="36953437"/>
<dbReference type="AlphaFoldDB" id="A0A2S1WBT3"/>
<keyword evidence="1" id="KW-0812">Transmembrane</keyword>
<keyword evidence="1" id="KW-0472">Membrane</keyword>
<geneLocation type="mitochondrion" evidence="2"/>
<keyword evidence="2" id="KW-0496">Mitochondrion</keyword>
<name>A0A2S1WBT3_9APHY</name>
<evidence type="ECO:0000313" key="2">
    <source>
        <dbReference type="EMBL" id="AWJ64019.1"/>
    </source>
</evidence>
<keyword evidence="1" id="KW-1133">Transmembrane helix</keyword>
<reference evidence="2" key="1">
    <citation type="journal article" date="2019" name="Int. J. Biol. Macromol.">
        <title>The complete mitochondrial genomes of five important medicinal Ganoderma species: Features, evolution, and phylogeny.</title>
        <authorList>
            <person name="Li Q."/>
            <person name="Xiang D."/>
            <person name="Wan Y."/>
            <person name="Wu Q."/>
            <person name="Wu X."/>
            <person name="Ma C."/>
            <person name="Song Y."/>
            <person name="Zhao G."/>
            <person name="Huang W."/>
        </authorList>
    </citation>
    <scope>NUCLEOTIDE SEQUENCE</scope>
</reference>
<sequence length="285" mass="33248">MRDLLTSILLNKTVCSVIEKWGTPKAGKSAYYIFFTTVGIISKHHDKYTIHSQRNRIENLEEVVKELAVLDENSKHDVEIIDAKIEMPSTRELLQQSKEFSARMEGYKQNKTQLIELDKTNTTSPLIEEGDNIIASIENDESISKDAIIDYTDRFESSLTRAKEQLQSLSEHFDSFKEYVNKFFSGSDRNNFIDFTSIEKTMTEIETTIGMDNFVNYGGIILIIWCLISIITILLSNRILSTFQGRYYYLDRYLSYRNRYIKYYLKFEIITIFIIGSLMLIYNII</sequence>